<dbReference type="RefSeq" id="WP_173033761.1">
    <property type="nucleotide sequence ID" value="NZ_AP022870.1"/>
</dbReference>
<organism evidence="2 3">
    <name type="scientific">Phytohabitans flavus</name>
    <dbReference type="NCBI Taxonomy" id="1076124"/>
    <lineage>
        <taxon>Bacteria</taxon>
        <taxon>Bacillati</taxon>
        <taxon>Actinomycetota</taxon>
        <taxon>Actinomycetes</taxon>
        <taxon>Micromonosporales</taxon>
        <taxon>Micromonosporaceae</taxon>
    </lineage>
</organism>
<sequence>MTDDTGITEAEKVTPSGPPPAPEQLHQLDFLLGRFECVFNNVVVDPPTTVVTYWETRKTLNGHYYEMDITMPTGQFSARWIFGWNDVEAGFLSYYYDDIGSQGTSIAPGWQDGHLVFTGQSNYFGHRITNRDDFVIVDENHVLDTSYVLEDGEWELAGTYDCRRI</sequence>
<reference evidence="2 3" key="2">
    <citation type="submission" date="2020-03" db="EMBL/GenBank/DDBJ databases">
        <authorList>
            <person name="Ichikawa N."/>
            <person name="Kimura A."/>
            <person name="Kitahashi Y."/>
            <person name="Uohara A."/>
        </authorList>
    </citation>
    <scope>NUCLEOTIDE SEQUENCE [LARGE SCALE GENOMIC DNA]</scope>
    <source>
        <strain evidence="2 3">NBRC 107702</strain>
    </source>
</reference>
<dbReference type="EMBL" id="AP022870">
    <property type="protein sequence ID" value="BCB74385.1"/>
    <property type="molecule type" value="Genomic_DNA"/>
</dbReference>
<keyword evidence="3" id="KW-1185">Reference proteome</keyword>
<gene>
    <name evidence="2" type="ORF">Pflav_007950</name>
</gene>
<evidence type="ECO:0008006" key="4">
    <source>
        <dbReference type="Google" id="ProtNLM"/>
    </source>
</evidence>
<evidence type="ECO:0000256" key="1">
    <source>
        <dbReference type="SAM" id="MobiDB-lite"/>
    </source>
</evidence>
<proteinExistence type="predicted"/>
<dbReference type="InterPro" id="IPR011473">
    <property type="entry name" value="DUF1579"/>
</dbReference>
<evidence type="ECO:0000313" key="2">
    <source>
        <dbReference type="EMBL" id="BCB74385.1"/>
    </source>
</evidence>
<feature type="region of interest" description="Disordered" evidence="1">
    <location>
        <begin position="1"/>
        <end position="21"/>
    </location>
</feature>
<dbReference type="AlphaFoldDB" id="A0A6F8XKP4"/>
<name>A0A6F8XKP4_9ACTN</name>
<reference evidence="2 3" key="1">
    <citation type="submission" date="2020-03" db="EMBL/GenBank/DDBJ databases">
        <title>Whole genome shotgun sequence of Phytohabitans flavus NBRC 107702.</title>
        <authorList>
            <person name="Komaki H."/>
            <person name="Tamura T."/>
        </authorList>
    </citation>
    <scope>NUCLEOTIDE SEQUENCE [LARGE SCALE GENOMIC DNA]</scope>
    <source>
        <strain evidence="2 3">NBRC 107702</strain>
    </source>
</reference>
<accession>A0A6F8XKP4</accession>
<dbReference type="KEGG" id="pfla:Pflav_007950"/>
<protein>
    <recommendedName>
        <fullName evidence="4">DUF1579 domain-containing protein</fullName>
    </recommendedName>
</protein>
<dbReference type="Pfam" id="PF07617">
    <property type="entry name" value="DUF1579"/>
    <property type="match status" value="1"/>
</dbReference>
<evidence type="ECO:0000313" key="3">
    <source>
        <dbReference type="Proteomes" id="UP000502508"/>
    </source>
</evidence>
<dbReference type="Proteomes" id="UP000502508">
    <property type="component" value="Chromosome"/>
</dbReference>